<dbReference type="Proteomes" id="UP000242610">
    <property type="component" value="Unassembled WGS sequence"/>
</dbReference>
<dbReference type="PANTHER" id="PTHR42307">
    <property type="entry name" value="PUP DEAMIDASE/DEPUPYLASE"/>
    <property type="match status" value="1"/>
</dbReference>
<dbReference type="PANTHER" id="PTHR42307:SF3">
    <property type="entry name" value="PUP--PROTEIN LIGASE"/>
    <property type="match status" value="1"/>
</dbReference>
<dbReference type="AlphaFoldDB" id="A0A1C4H0W6"/>
<dbReference type="STRING" id="1505727.GA0061077_0306"/>
<name>A0A1C4H0W6_9BIFI</name>
<dbReference type="GO" id="GO:0070490">
    <property type="term" value="P:protein pupylation"/>
    <property type="evidence" value="ECO:0007669"/>
    <property type="project" value="TreeGrafter"/>
</dbReference>
<dbReference type="GO" id="GO:0000502">
    <property type="term" value="C:proteasome complex"/>
    <property type="evidence" value="ECO:0007669"/>
    <property type="project" value="UniProtKB-KW"/>
</dbReference>
<dbReference type="InterPro" id="IPR004347">
    <property type="entry name" value="Pup_ligase/deamidase"/>
</dbReference>
<gene>
    <name evidence="1" type="ORF">GA0061077_0306</name>
</gene>
<keyword evidence="1" id="KW-0647">Proteasome</keyword>
<dbReference type="OrthoDB" id="9760627at2"/>
<reference evidence="2" key="1">
    <citation type="submission" date="2016-08" db="EMBL/GenBank/DDBJ databases">
        <authorList>
            <person name="Varghese N."/>
            <person name="Submissions Spin"/>
        </authorList>
    </citation>
    <scope>NUCLEOTIDE SEQUENCE [LARGE SCALE GENOMIC DNA]</scope>
    <source>
        <strain evidence="2">R-52791</strain>
    </source>
</reference>
<dbReference type="GO" id="GO:0010498">
    <property type="term" value="P:proteasomal protein catabolic process"/>
    <property type="evidence" value="ECO:0007669"/>
    <property type="project" value="InterPro"/>
</dbReference>
<dbReference type="Pfam" id="PF03136">
    <property type="entry name" value="Pup_ligase"/>
    <property type="match status" value="2"/>
</dbReference>
<dbReference type="RefSeq" id="WP_091847586.1">
    <property type="nucleotide sequence ID" value="NZ_FMBL01000001.1"/>
</dbReference>
<protein>
    <submittedName>
        <fullName evidence="1">Proteasome accessory factor A</fullName>
    </submittedName>
</protein>
<dbReference type="GO" id="GO:0019941">
    <property type="term" value="P:modification-dependent protein catabolic process"/>
    <property type="evidence" value="ECO:0007669"/>
    <property type="project" value="InterPro"/>
</dbReference>
<accession>A0A1C4H0W6</accession>
<evidence type="ECO:0000313" key="2">
    <source>
        <dbReference type="Proteomes" id="UP000242610"/>
    </source>
</evidence>
<organism evidence="1 2">
    <name type="scientific">Bifidobacterium commune</name>
    <dbReference type="NCBI Taxonomy" id="1505727"/>
    <lineage>
        <taxon>Bacteria</taxon>
        <taxon>Bacillati</taxon>
        <taxon>Actinomycetota</taxon>
        <taxon>Actinomycetes</taxon>
        <taxon>Bifidobacteriales</taxon>
        <taxon>Bifidobacteriaceae</taxon>
        <taxon>Bifidobacterium</taxon>
    </lineage>
</organism>
<keyword evidence="2" id="KW-1185">Reference proteome</keyword>
<sequence length="523" mass="58562">MPELRDSSNHGSGKHTHHCKEYDSYARIFGLETEYGVSVTETDQSCDPGQVAMMMFAPVLSRSRTTNTYLENGSRLYLDVGSHPEYATAEARDPSDALVQDLAGESIMRQLVDNAQAQLRKTHGPNATIHLFKNNADSAGHSFGCHENYLVRRYVSLPAVNHQLLPFLVTRQIFTGAGLVNEHGFEITQRAMFLEDGVSSSTTRSRPMVNTRDEPHANPDEFRRLHVILGDSNRSQWATIMKLATTHLVLCVIEDAAKRGIDSGFEACSLSNPSAANQAMSTDLSCHRPVMALENIKLFRSAQQRFHANSSTDCDSAFVRYERNVQISNAETVSALEIQYLYWYIVAQFIEKHTGEIQASLPETSCLYVLNEWKHALDALNDGQIASLSDRVDWIAKHQLINQMSKRNPMLSSVQQREIDLNYHDITNGTIYPSLVHHKLMNTLVSDDAVQQALTRPPADTRAALRGTFIRCALRTGVSFSCDWTHLKTTVPVHGEAEINDPFDYRGDAQYAGLIESMKRSEV</sequence>
<evidence type="ECO:0000313" key="1">
    <source>
        <dbReference type="EMBL" id="SCC78527.1"/>
    </source>
</evidence>
<proteinExistence type="predicted"/>
<dbReference type="GO" id="GO:0005524">
    <property type="term" value="F:ATP binding"/>
    <property type="evidence" value="ECO:0007669"/>
    <property type="project" value="TreeGrafter"/>
</dbReference>
<dbReference type="EMBL" id="FMBL01000001">
    <property type="protein sequence ID" value="SCC78527.1"/>
    <property type="molecule type" value="Genomic_DNA"/>
</dbReference>